<dbReference type="GO" id="GO:0003700">
    <property type="term" value="F:DNA-binding transcription factor activity"/>
    <property type="evidence" value="ECO:0007669"/>
    <property type="project" value="TreeGrafter"/>
</dbReference>
<protein>
    <recommendedName>
        <fullName evidence="2">LysR substrate-binding domain-containing protein</fullName>
    </recommendedName>
</protein>
<dbReference type="EMBL" id="VTPY01000007">
    <property type="protein sequence ID" value="KAA0010263.1"/>
    <property type="molecule type" value="Genomic_DNA"/>
</dbReference>
<comment type="similarity">
    <text evidence="1">Belongs to the LysR transcriptional regulatory family.</text>
</comment>
<evidence type="ECO:0000313" key="3">
    <source>
        <dbReference type="EMBL" id="KAA0010263.1"/>
    </source>
</evidence>
<dbReference type="GO" id="GO:0043565">
    <property type="term" value="F:sequence-specific DNA binding"/>
    <property type="evidence" value="ECO:0007669"/>
    <property type="project" value="TreeGrafter"/>
</dbReference>
<dbReference type="SUPFAM" id="SSF53850">
    <property type="entry name" value="Periplasmic binding protein-like II"/>
    <property type="match status" value="1"/>
</dbReference>
<dbReference type="InterPro" id="IPR058163">
    <property type="entry name" value="LysR-type_TF_proteobact-type"/>
</dbReference>
<evidence type="ECO:0000313" key="4">
    <source>
        <dbReference type="Proteomes" id="UP000486760"/>
    </source>
</evidence>
<sequence>MASRPRLRCPHDRYPDFIAEGIDCAIRVGHVDDPAVIAVPVAEVSRILVAALAVIEEVDTDSVEAISRLPWLALRTFYHDSVELTHVEGGRSRRFSITPRVSTDNLTALRRLVISGFGVAIVPAWRVEEDLAAGRLVQLVPLWQAAPLPVYLVYPYSRFVPPRLRRFIDLIRDQGSELTGMQRR</sequence>
<dbReference type="AlphaFoldDB" id="A0A7V7KGS6"/>
<dbReference type="Pfam" id="PF03466">
    <property type="entry name" value="LysR_substrate"/>
    <property type="match status" value="1"/>
</dbReference>
<proteinExistence type="inferred from homology"/>
<keyword evidence="4" id="KW-1185">Reference proteome</keyword>
<dbReference type="Gene3D" id="3.40.190.290">
    <property type="match status" value="1"/>
</dbReference>
<evidence type="ECO:0000259" key="2">
    <source>
        <dbReference type="Pfam" id="PF03466"/>
    </source>
</evidence>
<dbReference type="CDD" id="cd08422">
    <property type="entry name" value="PBP2_CrgA_like"/>
    <property type="match status" value="1"/>
</dbReference>
<evidence type="ECO:0000256" key="1">
    <source>
        <dbReference type="ARBA" id="ARBA00009437"/>
    </source>
</evidence>
<dbReference type="Proteomes" id="UP000486760">
    <property type="component" value="Unassembled WGS sequence"/>
</dbReference>
<dbReference type="PANTHER" id="PTHR30537">
    <property type="entry name" value="HTH-TYPE TRANSCRIPTIONAL REGULATOR"/>
    <property type="match status" value="1"/>
</dbReference>
<dbReference type="GO" id="GO:0006351">
    <property type="term" value="P:DNA-templated transcription"/>
    <property type="evidence" value="ECO:0007669"/>
    <property type="project" value="TreeGrafter"/>
</dbReference>
<gene>
    <name evidence="3" type="ORF">F0A17_17475</name>
</gene>
<feature type="domain" description="LysR substrate-binding" evidence="2">
    <location>
        <begin position="15"/>
        <end position="174"/>
    </location>
</feature>
<reference evidence="3 4" key="1">
    <citation type="submission" date="2019-08" db="EMBL/GenBank/DDBJ databases">
        <title>Bioinformatics analysis of the strain L3 and L5.</title>
        <authorList>
            <person name="Li X."/>
        </authorList>
    </citation>
    <scope>NUCLEOTIDE SEQUENCE [LARGE SCALE GENOMIC DNA]</scope>
    <source>
        <strain evidence="3 4">L5</strain>
    </source>
</reference>
<dbReference type="InterPro" id="IPR005119">
    <property type="entry name" value="LysR_subst-bd"/>
</dbReference>
<accession>A0A7V7KGS6</accession>
<dbReference type="PANTHER" id="PTHR30537:SF5">
    <property type="entry name" value="HTH-TYPE TRANSCRIPTIONAL ACTIVATOR TTDR-RELATED"/>
    <property type="match status" value="1"/>
</dbReference>
<comment type="caution">
    <text evidence="3">The sequence shown here is derived from an EMBL/GenBank/DDBJ whole genome shotgun (WGS) entry which is preliminary data.</text>
</comment>
<organism evidence="3 4">
    <name type="scientific">Billgrantia pellis</name>
    <dbReference type="NCBI Taxonomy" id="2606936"/>
    <lineage>
        <taxon>Bacteria</taxon>
        <taxon>Pseudomonadati</taxon>
        <taxon>Pseudomonadota</taxon>
        <taxon>Gammaproteobacteria</taxon>
        <taxon>Oceanospirillales</taxon>
        <taxon>Halomonadaceae</taxon>
        <taxon>Billgrantia</taxon>
    </lineage>
</organism>
<name>A0A7V7KGS6_9GAMM</name>